<evidence type="ECO:0000256" key="2">
    <source>
        <dbReference type="ARBA" id="ARBA00022448"/>
    </source>
</evidence>
<keyword evidence="9" id="KW-0762">Sugar transport</keyword>
<evidence type="ECO:0000313" key="10">
    <source>
        <dbReference type="Proteomes" id="UP000198894"/>
    </source>
</evidence>
<keyword evidence="4 7" id="KW-0812">Transmembrane</keyword>
<evidence type="ECO:0000259" key="8">
    <source>
        <dbReference type="PROSITE" id="PS50928"/>
    </source>
</evidence>
<evidence type="ECO:0000256" key="5">
    <source>
        <dbReference type="ARBA" id="ARBA00022989"/>
    </source>
</evidence>
<comment type="subcellular location">
    <subcellularLocation>
        <location evidence="1 7">Cell membrane</location>
        <topology evidence="1 7">Multi-pass membrane protein</topology>
    </subcellularLocation>
</comment>
<feature type="domain" description="ABC transmembrane type-1" evidence="8">
    <location>
        <begin position="78"/>
        <end position="267"/>
    </location>
</feature>
<feature type="transmembrane region" description="Helical" evidence="7">
    <location>
        <begin position="20"/>
        <end position="38"/>
    </location>
</feature>
<evidence type="ECO:0000313" key="9">
    <source>
        <dbReference type="EMBL" id="SDK71498.1"/>
    </source>
</evidence>
<feature type="transmembrane region" description="Helical" evidence="7">
    <location>
        <begin position="217"/>
        <end position="239"/>
    </location>
</feature>
<gene>
    <name evidence="9" type="ORF">SAMN05428953_11968</name>
</gene>
<dbReference type="PANTHER" id="PTHR32243:SF18">
    <property type="entry name" value="INNER MEMBRANE ABC TRANSPORTER PERMEASE PROTEIN YCJP"/>
    <property type="match status" value="1"/>
</dbReference>
<dbReference type="Pfam" id="PF00528">
    <property type="entry name" value="BPD_transp_1"/>
    <property type="match status" value="1"/>
</dbReference>
<dbReference type="InterPro" id="IPR050901">
    <property type="entry name" value="BP-dep_ABC_trans_perm"/>
</dbReference>
<feature type="transmembrane region" description="Helical" evidence="7">
    <location>
        <begin position="145"/>
        <end position="168"/>
    </location>
</feature>
<sequence>MAAVAPVRRPKRRSIPVGRILLLGFFLVFVLWPLYWMFNTSIKPSDDYLTVPPVWFPTAPTLVHYEAALFAYRGLDGLINSLIISLSATVLSALFGTLMAYSLARYNTGGQHLSFWVLSQRFLPPIGIVLPVFLIYRGVGLYDTHIGLIVAYTVFTLPVSVWMMFAYFRGMPKSMEEAALVDGCTRWEAFWRVAVPLAAPGIVAAAVFAFIACWTEFFFALILTSRTAFTLPTVFRAFIGFQGAQYGEAAALAIVSLVPSIALGVLAQRHLVRGLTLGAVRG</sequence>
<dbReference type="RefSeq" id="WP_091598170.1">
    <property type="nucleotide sequence ID" value="NZ_FNEE01000019.1"/>
</dbReference>
<dbReference type="Gene3D" id="1.10.3720.10">
    <property type="entry name" value="MetI-like"/>
    <property type="match status" value="1"/>
</dbReference>
<dbReference type="EMBL" id="FNEE01000019">
    <property type="protein sequence ID" value="SDK71498.1"/>
    <property type="molecule type" value="Genomic_DNA"/>
</dbReference>
<dbReference type="InterPro" id="IPR000515">
    <property type="entry name" value="MetI-like"/>
</dbReference>
<dbReference type="Proteomes" id="UP000198894">
    <property type="component" value="Unassembled WGS sequence"/>
</dbReference>
<proteinExistence type="inferred from homology"/>
<dbReference type="GO" id="GO:0005886">
    <property type="term" value="C:plasma membrane"/>
    <property type="evidence" value="ECO:0007669"/>
    <property type="project" value="UniProtKB-SubCell"/>
</dbReference>
<keyword evidence="2 7" id="KW-0813">Transport</keyword>
<name>A0A1G9E604_9HYPH</name>
<protein>
    <submittedName>
        <fullName evidence="9">Multiple sugar transport system permease protein</fullName>
    </submittedName>
</protein>
<feature type="transmembrane region" description="Helical" evidence="7">
    <location>
        <begin position="246"/>
        <end position="267"/>
    </location>
</feature>
<keyword evidence="5 7" id="KW-1133">Transmembrane helix</keyword>
<feature type="transmembrane region" description="Helical" evidence="7">
    <location>
        <begin position="78"/>
        <end position="101"/>
    </location>
</feature>
<dbReference type="AlphaFoldDB" id="A0A1G9E604"/>
<evidence type="ECO:0000256" key="4">
    <source>
        <dbReference type="ARBA" id="ARBA00022692"/>
    </source>
</evidence>
<dbReference type="PANTHER" id="PTHR32243">
    <property type="entry name" value="MALTOSE TRANSPORT SYSTEM PERMEASE-RELATED"/>
    <property type="match status" value="1"/>
</dbReference>
<organism evidence="9 10">
    <name type="scientific">Mesorhizobium muleiense</name>
    <dbReference type="NCBI Taxonomy" id="1004279"/>
    <lineage>
        <taxon>Bacteria</taxon>
        <taxon>Pseudomonadati</taxon>
        <taxon>Pseudomonadota</taxon>
        <taxon>Alphaproteobacteria</taxon>
        <taxon>Hyphomicrobiales</taxon>
        <taxon>Phyllobacteriaceae</taxon>
        <taxon>Mesorhizobium</taxon>
    </lineage>
</organism>
<comment type="similarity">
    <text evidence="7">Belongs to the binding-protein-dependent transport system permease family.</text>
</comment>
<keyword evidence="6 7" id="KW-0472">Membrane</keyword>
<feature type="transmembrane region" description="Helical" evidence="7">
    <location>
        <begin position="122"/>
        <end position="139"/>
    </location>
</feature>
<reference evidence="10" key="1">
    <citation type="submission" date="2016-10" db="EMBL/GenBank/DDBJ databases">
        <authorList>
            <person name="Varghese N."/>
            <person name="Submissions S."/>
        </authorList>
    </citation>
    <scope>NUCLEOTIDE SEQUENCE [LARGE SCALE GENOMIC DNA]</scope>
    <source>
        <strain evidence="10">CGMCC 1.11022</strain>
    </source>
</reference>
<dbReference type="CDD" id="cd06261">
    <property type="entry name" value="TM_PBP2"/>
    <property type="match status" value="1"/>
</dbReference>
<evidence type="ECO:0000256" key="7">
    <source>
        <dbReference type="RuleBase" id="RU363032"/>
    </source>
</evidence>
<dbReference type="GO" id="GO:0055085">
    <property type="term" value="P:transmembrane transport"/>
    <property type="evidence" value="ECO:0007669"/>
    <property type="project" value="InterPro"/>
</dbReference>
<keyword evidence="3" id="KW-1003">Cell membrane</keyword>
<evidence type="ECO:0000256" key="3">
    <source>
        <dbReference type="ARBA" id="ARBA00022475"/>
    </source>
</evidence>
<evidence type="ECO:0000256" key="1">
    <source>
        <dbReference type="ARBA" id="ARBA00004651"/>
    </source>
</evidence>
<feature type="transmembrane region" description="Helical" evidence="7">
    <location>
        <begin position="189"/>
        <end position="211"/>
    </location>
</feature>
<dbReference type="PROSITE" id="PS50928">
    <property type="entry name" value="ABC_TM1"/>
    <property type="match status" value="1"/>
</dbReference>
<dbReference type="SUPFAM" id="SSF161098">
    <property type="entry name" value="MetI-like"/>
    <property type="match status" value="1"/>
</dbReference>
<accession>A0A1G9E604</accession>
<keyword evidence="10" id="KW-1185">Reference proteome</keyword>
<evidence type="ECO:0000256" key="6">
    <source>
        <dbReference type="ARBA" id="ARBA00023136"/>
    </source>
</evidence>
<dbReference type="InterPro" id="IPR035906">
    <property type="entry name" value="MetI-like_sf"/>
</dbReference>